<dbReference type="GO" id="GO:0031594">
    <property type="term" value="C:neuromuscular junction"/>
    <property type="evidence" value="ECO:0007669"/>
    <property type="project" value="InterPro"/>
</dbReference>
<dbReference type="GO" id="GO:0016323">
    <property type="term" value="C:basolateral plasma membrane"/>
    <property type="evidence" value="ECO:0007669"/>
    <property type="project" value="TreeGrafter"/>
</dbReference>
<dbReference type="FunFam" id="2.30.42.10:FF:000002">
    <property type="entry name" value="Disks large homolog 4 isoform 2"/>
    <property type="match status" value="1"/>
</dbReference>
<dbReference type="PROSITE" id="PS50052">
    <property type="entry name" value="GUANYLATE_KINASE_2"/>
    <property type="match status" value="1"/>
</dbReference>
<feature type="domain" description="SH3" evidence="5">
    <location>
        <begin position="497"/>
        <end position="567"/>
    </location>
</feature>
<dbReference type="CDD" id="cd06724">
    <property type="entry name" value="PDZ2_Dlg1-2-4-like"/>
    <property type="match status" value="1"/>
</dbReference>
<keyword evidence="2" id="KW-0677">Repeat</keyword>
<dbReference type="PANTHER" id="PTHR23119:SF28">
    <property type="entry name" value="DISKS LARGE HOMOLOG 3"/>
    <property type="match status" value="1"/>
</dbReference>
<dbReference type="SMART" id="SM01277">
    <property type="entry name" value="MAGUK_N_PEST"/>
    <property type="match status" value="1"/>
</dbReference>
<accession>A0A8C0R400</accession>
<dbReference type="CDD" id="cd06795">
    <property type="entry name" value="PDZ3_Dlg1-2-4-like"/>
    <property type="match status" value="1"/>
</dbReference>
<dbReference type="PROSITE" id="PS50002">
    <property type="entry name" value="SH3"/>
    <property type="match status" value="1"/>
</dbReference>
<dbReference type="PIRSF" id="PIRSF001741">
    <property type="entry name" value="MAGUK_DLGH"/>
    <property type="match status" value="1"/>
</dbReference>
<dbReference type="InterPro" id="IPR027417">
    <property type="entry name" value="P-loop_NTPase"/>
</dbReference>
<dbReference type="InterPro" id="IPR036034">
    <property type="entry name" value="PDZ_sf"/>
</dbReference>
<proteinExistence type="predicted"/>
<feature type="compositionally biased region" description="Polar residues" evidence="4">
    <location>
        <begin position="57"/>
        <end position="69"/>
    </location>
</feature>
<dbReference type="InterPro" id="IPR036028">
    <property type="entry name" value="SH3-like_dom_sf"/>
</dbReference>
<dbReference type="Proteomes" id="UP000694391">
    <property type="component" value="Unplaced"/>
</dbReference>
<evidence type="ECO:0000313" key="8">
    <source>
        <dbReference type="Ensembl" id="ENSCAFP00020024456.1"/>
    </source>
</evidence>
<dbReference type="Pfam" id="PF00625">
    <property type="entry name" value="Guanylate_kin"/>
    <property type="match status" value="1"/>
</dbReference>
<dbReference type="SUPFAM" id="SSF50044">
    <property type="entry name" value="SH3-domain"/>
    <property type="match status" value="1"/>
</dbReference>
<dbReference type="InterPro" id="IPR008144">
    <property type="entry name" value="Guanylate_kin-like_dom"/>
</dbReference>
<dbReference type="Pfam" id="PF00595">
    <property type="entry name" value="PDZ"/>
    <property type="match status" value="3"/>
</dbReference>
<dbReference type="InterPro" id="IPR035763">
    <property type="entry name" value="DLG3_SH3"/>
</dbReference>
<dbReference type="SUPFAM" id="SSF50156">
    <property type="entry name" value="PDZ domain-like"/>
    <property type="match status" value="3"/>
</dbReference>
<dbReference type="InterPro" id="IPR001452">
    <property type="entry name" value="SH3_domain"/>
</dbReference>
<dbReference type="InterPro" id="IPR019590">
    <property type="entry name" value="DLG1_PEST_dom"/>
</dbReference>
<evidence type="ECO:0000256" key="2">
    <source>
        <dbReference type="ARBA" id="ARBA00022737"/>
    </source>
</evidence>
<evidence type="ECO:0000256" key="4">
    <source>
        <dbReference type="SAM" id="MobiDB-lite"/>
    </source>
</evidence>
<dbReference type="InterPro" id="IPR020590">
    <property type="entry name" value="Guanylate_kinase_CS"/>
</dbReference>
<feature type="domain" description="PDZ" evidence="7">
    <location>
        <begin position="222"/>
        <end position="309"/>
    </location>
</feature>
<dbReference type="SUPFAM" id="SSF52540">
    <property type="entry name" value="P-loop containing nucleoside triphosphate hydrolases"/>
    <property type="match status" value="1"/>
</dbReference>
<dbReference type="PROSITE" id="PS50106">
    <property type="entry name" value="PDZ"/>
    <property type="match status" value="3"/>
</dbReference>
<dbReference type="Gene3D" id="2.30.30.40">
    <property type="entry name" value="SH3 Domains"/>
    <property type="match status" value="1"/>
</dbReference>
<sequence length="824" mass="90269">MHKHQHCCKCPECYEVTRLAALRRLEPPGYGDWQVPDPYGPGGGNGTSAGYGGYSSQTLPSQAGATPTPRTKAKLIPTGRDVGPVPPKPVPGKSTPKLNGSGPSWWPECTCTNRDWYEQVWTSSAEGGAGGMGNSGLGFSIAGGIDNPHVPDDPGIFITKIIPGGAAAMDGRLGVNDCVLRVNEVDVSEVVHSRAVEALKEAGPVVRLVVRRRQPPPETIMEVNLLKGPKGLGFSIAGGIGNQHIPGDNSIYITKIIEGGAAQKDGRLQIGDRLLAVNNTNLQDVRHEEAVASLKNTSDMVYLKVAKPGSLHLNDMYAPPDYASTFTTLADNHISHNSSLGYLGAVESKVSYPTPPQVPPARYSPIPRHLLAEEDFTREPRKIILHKGSTGLGFNIVGGEDGEGIFVSFILAGGPADLSGELRRGDRILSVNGVNLRNATHEQAAAALKRAGQSVTIVAQYRPEEYSRFESKIHDLREQMMNSSMSSGSGSLRTSEKRSLYVRALFDYDRTRDSCLPSQGLSFSYGDILHVINASDDEWWQARLVTPHGESEQIGVIPSKKRVEKKERARLKTVKFHARTGMMESNRDFPGLSDDYYGAKNLSKSNLHTTNCISGMSGDAGVGGVGNVGEVHYARPVIILGPMKDRVNDDLISEFPHKFGSCVPHTTRPRRDNEVDGQDYHFVVSREQMEKDIQDNKFIEAGQFNDNLYGTSIQSVRAVAERGKHCILDVSGNAIKRLQQAQLYPIAIFIKPKSIEALMEMNRRQTYEQANKIYDKAMKLEQEFGEYFTAIVQGDSLEEIYNKIKQIIEDQSGHYIWVPSPEKL</sequence>
<reference evidence="8" key="1">
    <citation type="submission" date="2025-08" db="UniProtKB">
        <authorList>
            <consortium name="Ensembl"/>
        </authorList>
    </citation>
    <scope>IDENTIFICATION</scope>
</reference>
<evidence type="ECO:0000256" key="3">
    <source>
        <dbReference type="PROSITE-ProRule" id="PRU00192"/>
    </source>
</evidence>
<dbReference type="GO" id="GO:0043113">
    <property type="term" value="P:receptor clustering"/>
    <property type="evidence" value="ECO:0007669"/>
    <property type="project" value="TreeGrafter"/>
</dbReference>
<dbReference type="SMART" id="SM00326">
    <property type="entry name" value="SH3"/>
    <property type="match status" value="1"/>
</dbReference>
<evidence type="ECO:0000259" key="6">
    <source>
        <dbReference type="PROSITE" id="PS50052"/>
    </source>
</evidence>
<dbReference type="Pfam" id="PF00018">
    <property type="entry name" value="SH3_1"/>
    <property type="match status" value="1"/>
</dbReference>
<dbReference type="GO" id="GO:0019901">
    <property type="term" value="F:protein kinase binding"/>
    <property type="evidence" value="ECO:0007669"/>
    <property type="project" value="TreeGrafter"/>
</dbReference>
<dbReference type="FunFam" id="2.30.30.40:FF:000027">
    <property type="entry name" value="Disks large homolog 3 isoform 1"/>
    <property type="match status" value="1"/>
</dbReference>
<feature type="compositionally biased region" description="Gly residues" evidence="4">
    <location>
        <begin position="40"/>
        <end position="53"/>
    </location>
</feature>
<feature type="region of interest" description="Disordered" evidence="4">
    <location>
        <begin position="32"/>
        <end position="101"/>
    </location>
</feature>
<dbReference type="CDD" id="cd12029">
    <property type="entry name" value="SH3_DLG3"/>
    <property type="match status" value="1"/>
</dbReference>
<dbReference type="Ensembl" id="ENSCAFT00020028229.1">
    <property type="protein sequence ID" value="ENSCAFP00020024456.1"/>
    <property type="gene ID" value="ENSCAFG00020019210.1"/>
</dbReference>
<organism evidence="8 9">
    <name type="scientific">Canis lupus dingo</name>
    <name type="common">dingo</name>
    <dbReference type="NCBI Taxonomy" id="286419"/>
    <lineage>
        <taxon>Eukaryota</taxon>
        <taxon>Metazoa</taxon>
        <taxon>Chordata</taxon>
        <taxon>Craniata</taxon>
        <taxon>Vertebrata</taxon>
        <taxon>Euteleostomi</taxon>
        <taxon>Mammalia</taxon>
        <taxon>Eutheria</taxon>
        <taxon>Laurasiatheria</taxon>
        <taxon>Carnivora</taxon>
        <taxon>Caniformia</taxon>
        <taxon>Canidae</taxon>
        <taxon>Canis</taxon>
    </lineage>
</organism>
<evidence type="ECO:0000259" key="7">
    <source>
        <dbReference type="PROSITE" id="PS50106"/>
    </source>
</evidence>
<dbReference type="InterPro" id="IPR001478">
    <property type="entry name" value="PDZ"/>
</dbReference>
<dbReference type="Gene3D" id="2.30.42.10">
    <property type="match status" value="3"/>
</dbReference>
<dbReference type="InterPro" id="IPR016313">
    <property type="entry name" value="DLG1-like"/>
</dbReference>
<dbReference type="GO" id="GO:0098839">
    <property type="term" value="C:postsynaptic density membrane"/>
    <property type="evidence" value="ECO:0007669"/>
    <property type="project" value="TreeGrafter"/>
</dbReference>
<reference evidence="8" key="2">
    <citation type="submission" date="2025-09" db="UniProtKB">
        <authorList>
            <consortium name="Ensembl"/>
        </authorList>
    </citation>
    <scope>IDENTIFICATION</scope>
</reference>
<dbReference type="InterPro" id="IPR050614">
    <property type="entry name" value="Synaptic_Scaffolding_LAP-MAGUK"/>
</dbReference>
<dbReference type="GeneTree" id="ENSGT00940000159565"/>
<dbReference type="GO" id="GO:0035255">
    <property type="term" value="F:ionotropic glutamate receptor binding"/>
    <property type="evidence" value="ECO:0007669"/>
    <property type="project" value="TreeGrafter"/>
</dbReference>
<dbReference type="Gene3D" id="3.30.63.10">
    <property type="entry name" value="Guanylate Kinase phosphate binding domain"/>
    <property type="match status" value="1"/>
</dbReference>
<evidence type="ECO:0000256" key="1">
    <source>
        <dbReference type="ARBA" id="ARBA00022443"/>
    </source>
</evidence>
<dbReference type="GO" id="GO:0007268">
    <property type="term" value="P:chemical synaptic transmission"/>
    <property type="evidence" value="ECO:0007669"/>
    <property type="project" value="InterPro"/>
</dbReference>
<dbReference type="FunFam" id="2.30.42.10:FF:000091">
    <property type="entry name" value="disks large homolog 1 isoform X8"/>
    <property type="match status" value="1"/>
</dbReference>
<evidence type="ECO:0000313" key="9">
    <source>
        <dbReference type="Proteomes" id="UP000694391"/>
    </source>
</evidence>
<dbReference type="GO" id="GO:0043005">
    <property type="term" value="C:neuron projection"/>
    <property type="evidence" value="ECO:0007669"/>
    <property type="project" value="InterPro"/>
</dbReference>
<dbReference type="FunFam" id="3.30.63.10:FF:000001">
    <property type="entry name" value="Disks large homolog 1 isoform 2"/>
    <property type="match status" value="1"/>
</dbReference>
<dbReference type="FunFam" id="3.40.50.300:FF:001402">
    <property type="entry name" value="Discs, large homolog 3 (Drosophila)"/>
    <property type="match status" value="1"/>
</dbReference>
<dbReference type="GO" id="GO:0099072">
    <property type="term" value="P:regulation of postsynaptic membrane neurotransmitter receptor levels"/>
    <property type="evidence" value="ECO:0007669"/>
    <property type="project" value="TreeGrafter"/>
</dbReference>
<dbReference type="Pfam" id="PF10600">
    <property type="entry name" value="PDZ_assoc"/>
    <property type="match status" value="1"/>
</dbReference>
<dbReference type="GO" id="GO:0097120">
    <property type="term" value="P:receptor localization to synapse"/>
    <property type="evidence" value="ECO:0007669"/>
    <property type="project" value="TreeGrafter"/>
</dbReference>
<feature type="domain" description="Guanylate kinase-like" evidence="6">
    <location>
        <begin position="634"/>
        <end position="809"/>
    </location>
</feature>
<dbReference type="AlphaFoldDB" id="A0A8C0R400"/>
<dbReference type="SMART" id="SM00072">
    <property type="entry name" value="GuKc"/>
    <property type="match status" value="1"/>
</dbReference>
<feature type="domain" description="PDZ" evidence="7">
    <location>
        <begin position="133"/>
        <end position="214"/>
    </location>
</feature>
<name>A0A8C0R400_CANLU</name>
<gene>
    <name evidence="8" type="primary">DLG3</name>
</gene>
<dbReference type="InterPro" id="IPR019583">
    <property type="entry name" value="DLG1-4_PDZ_assoc"/>
</dbReference>
<dbReference type="Gene3D" id="3.40.50.300">
    <property type="entry name" value="P-loop containing nucleotide triphosphate hydrolases"/>
    <property type="match status" value="1"/>
</dbReference>
<dbReference type="SMART" id="SM00228">
    <property type="entry name" value="PDZ"/>
    <property type="match status" value="3"/>
</dbReference>
<dbReference type="FunFam" id="2.30.42.10:FF:000001">
    <property type="entry name" value="Disks large homolog 1 isoform 2"/>
    <property type="match status" value="1"/>
</dbReference>
<dbReference type="InterPro" id="IPR008145">
    <property type="entry name" value="GK/Ca_channel_bsu"/>
</dbReference>
<dbReference type="CDD" id="cd00071">
    <property type="entry name" value="GMPK"/>
    <property type="match status" value="1"/>
</dbReference>
<feature type="domain" description="PDZ" evidence="7">
    <location>
        <begin position="382"/>
        <end position="463"/>
    </location>
</feature>
<protein>
    <submittedName>
        <fullName evidence="8">Discs large MAGUK scaffold protein 3</fullName>
    </submittedName>
</protein>
<dbReference type="GO" id="GO:0098609">
    <property type="term" value="P:cell-cell adhesion"/>
    <property type="evidence" value="ECO:0007669"/>
    <property type="project" value="TreeGrafter"/>
</dbReference>
<keyword evidence="1 3" id="KW-0728">SH3 domain</keyword>
<keyword evidence="9" id="KW-1185">Reference proteome</keyword>
<evidence type="ECO:0000259" key="5">
    <source>
        <dbReference type="PROSITE" id="PS50002"/>
    </source>
</evidence>
<dbReference type="GO" id="GO:0045197">
    <property type="term" value="P:establishment or maintenance of epithelial cell apical/basal polarity"/>
    <property type="evidence" value="ECO:0007669"/>
    <property type="project" value="TreeGrafter"/>
</dbReference>
<dbReference type="PANTHER" id="PTHR23119">
    <property type="entry name" value="DISCS LARGE"/>
    <property type="match status" value="1"/>
</dbReference>
<dbReference type="PROSITE" id="PS00856">
    <property type="entry name" value="GUANYLATE_KINASE_1"/>
    <property type="match status" value="1"/>
</dbReference>